<evidence type="ECO:0000256" key="1">
    <source>
        <dbReference type="ARBA" id="ARBA00001946"/>
    </source>
</evidence>
<comment type="cofactor">
    <cofactor evidence="1">
        <name>Mg(2+)</name>
        <dbReference type="ChEBI" id="CHEBI:18420"/>
    </cofactor>
</comment>
<organism evidence="4 5">
    <name type="scientific">Reticulibacter mediterranei</name>
    <dbReference type="NCBI Taxonomy" id="2778369"/>
    <lineage>
        <taxon>Bacteria</taxon>
        <taxon>Bacillati</taxon>
        <taxon>Chloroflexota</taxon>
        <taxon>Ktedonobacteria</taxon>
        <taxon>Ktedonobacterales</taxon>
        <taxon>Reticulibacteraceae</taxon>
        <taxon>Reticulibacter</taxon>
    </lineage>
</organism>
<evidence type="ECO:0000313" key="4">
    <source>
        <dbReference type="EMBL" id="GHO93754.1"/>
    </source>
</evidence>
<sequence length="164" mass="18565">MWYFLLKKCVGLFFNLLNVLLGGKLPPFGSACVVVEEDGRYLVVEMPARTVTFPGGFMTWRETPQQAAEREGYEETGLTLQVDSLINCYSCASDRWTRMSTISFAFRGKIVGGELRDNMEGRPLWLTLDELRPRLRGYALSVLDDYLRTRSQLALASSLVPLVQ</sequence>
<proteinExistence type="predicted"/>
<dbReference type="Gene3D" id="3.90.79.10">
    <property type="entry name" value="Nucleoside Triphosphate Pyrophosphohydrolase"/>
    <property type="match status" value="1"/>
</dbReference>
<protein>
    <recommendedName>
        <fullName evidence="3">Nudix hydrolase domain-containing protein</fullName>
    </recommendedName>
</protein>
<dbReference type="PANTHER" id="PTHR43046:SF14">
    <property type="entry name" value="MUTT_NUDIX FAMILY PROTEIN"/>
    <property type="match status" value="1"/>
</dbReference>
<dbReference type="CDD" id="cd02883">
    <property type="entry name" value="NUDIX_Hydrolase"/>
    <property type="match status" value="1"/>
</dbReference>
<dbReference type="InterPro" id="IPR020084">
    <property type="entry name" value="NUDIX_hydrolase_CS"/>
</dbReference>
<gene>
    <name evidence="4" type="ORF">KSF_038020</name>
</gene>
<dbReference type="EMBL" id="BNJK01000001">
    <property type="protein sequence ID" value="GHO93754.1"/>
    <property type="molecule type" value="Genomic_DNA"/>
</dbReference>
<evidence type="ECO:0000313" key="5">
    <source>
        <dbReference type="Proteomes" id="UP000597444"/>
    </source>
</evidence>
<dbReference type="SUPFAM" id="SSF55811">
    <property type="entry name" value="Nudix"/>
    <property type="match status" value="1"/>
</dbReference>
<accession>A0A8J3ILK2</accession>
<dbReference type="PROSITE" id="PS00893">
    <property type="entry name" value="NUDIX_BOX"/>
    <property type="match status" value="1"/>
</dbReference>
<evidence type="ECO:0000259" key="3">
    <source>
        <dbReference type="PROSITE" id="PS51462"/>
    </source>
</evidence>
<dbReference type="AlphaFoldDB" id="A0A8J3ILK2"/>
<keyword evidence="5" id="KW-1185">Reference proteome</keyword>
<keyword evidence="2" id="KW-0378">Hydrolase</keyword>
<dbReference type="Pfam" id="PF00293">
    <property type="entry name" value="NUDIX"/>
    <property type="match status" value="1"/>
</dbReference>
<dbReference type="InterPro" id="IPR015797">
    <property type="entry name" value="NUDIX_hydrolase-like_dom_sf"/>
</dbReference>
<comment type="caution">
    <text evidence="4">The sequence shown here is derived from an EMBL/GenBank/DDBJ whole genome shotgun (WGS) entry which is preliminary data.</text>
</comment>
<feature type="domain" description="Nudix hydrolase" evidence="3">
    <location>
        <begin position="24"/>
        <end position="148"/>
    </location>
</feature>
<dbReference type="GO" id="GO:0016787">
    <property type="term" value="F:hydrolase activity"/>
    <property type="evidence" value="ECO:0007669"/>
    <property type="project" value="UniProtKB-KW"/>
</dbReference>
<dbReference type="PANTHER" id="PTHR43046">
    <property type="entry name" value="GDP-MANNOSE MANNOSYL HYDROLASE"/>
    <property type="match status" value="1"/>
</dbReference>
<reference evidence="4" key="1">
    <citation type="submission" date="2020-10" db="EMBL/GenBank/DDBJ databases">
        <title>Taxonomic study of unclassified bacteria belonging to the class Ktedonobacteria.</title>
        <authorList>
            <person name="Yabe S."/>
            <person name="Wang C.M."/>
            <person name="Zheng Y."/>
            <person name="Sakai Y."/>
            <person name="Cavaletti L."/>
            <person name="Monciardini P."/>
            <person name="Donadio S."/>
        </authorList>
    </citation>
    <scope>NUCLEOTIDE SEQUENCE</scope>
    <source>
        <strain evidence="4">ID150040</strain>
    </source>
</reference>
<dbReference type="RefSeq" id="WP_220204524.1">
    <property type="nucleotide sequence ID" value="NZ_BNJK01000001.1"/>
</dbReference>
<dbReference type="PROSITE" id="PS51462">
    <property type="entry name" value="NUDIX"/>
    <property type="match status" value="1"/>
</dbReference>
<name>A0A8J3ILK2_9CHLR</name>
<dbReference type="InterPro" id="IPR000086">
    <property type="entry name" value="NUDIX_hydrolase_dom"/>
</dbReference>
<evidence type="ECO:0000256" key="2">
    <source>
        <dbReference type="ARBA" id="ARBA00022801"/>
    </source>
</evidence>
<dbReference type="Proteomes" id="UP000597444">
    <property type="component" value="Unassembled WGS sequence"/>
</dbReference>